<name>A0A4R8M261_9BACT</name>
<evidence type="ECO:0000313" key="3">
    <source>
        <dbReference type="EMBL" id="TDY53591.1"/>
    </source>
</evidence>
<feature type="domain" description="ATP-citrate synthase/succinyl-CoA ligase C-terminal" evidence="1">
    <location>
        <begin position="357"/>
        <end position="515"/>
    </location>
</feature>
<dbReference type="InterPro" id="IPR005811">
    <property type="entry name" value="SUCC_ACL_C"/>
</dbReference>
<dbReference type="GO" id="GO:0009361">
    <property type="term" value="C:succinate-CoA ligase complex (ADP-forming)"/>
    <property type="evidence" value="ECO:0007669"/>
    <property type="project" value="TreeGrafter"/>
</dbReference>
<proteinExistence type="predicted"/>
<accession>A0A4R8M261</accession>
<dbReference type="Pfam" id="PF00549">
    <property type="entry name" value="Ligase_CoA"/>
    <property type="match status" value="1"/>
</dbReference>
<reference evidence="3 4" key="1">
    <citation type="submission" date="2019-03" db="EMBL/GenBank/DDBJ databases">
        <title>Genomic Encyclopedia of Type Strains, Phase IV (KMG-IV): sequencing the most valuable type-strain genomes for metagenomic binning, comparative biology and taxonomic classification.</title>
        <authorList>
            <person name="Goeker M."/>
        </authorList>
    </citation>
    <scope>NUCLEOTIDE SEQUENCE [LARGE SCALE GENOMIC DNA]</scope>
    <source>
        <strain evidence="3 4">DSM 25964</strain>
    </source>
</reference>
<dbReference type="NCBIfam" id="NF004760">
    <property type="entry name" value="PRK06091.1"/>
    <property type="match status" value="1"/>
</dbReference>
<dbReference type="Gene3D" id="3.40.50.720">
    <property type="entry name" value="NAD(P)-binding Rossmann-like Domain"/>
    <property type="match status" value="1"/>
</dbReference>
<dbReference type="GO" id="GO:0005829">
    <property type="term" value="C:cytosol"/>
    <property type="evidence" value="ECO:0007669"/>
    <property type="project" value="TreeGrafter"/>
</dbReference>
<gene>
    <name evidence="3" type="ORF">C8D99_13011</name>
</gene>
<keyword evidence="4" id="KW-1185">Reference proteome</keyword>
<organism evidence="3 4">
    <name type="scientific">Aminivibrio pyruvatiphilus</name>
    <dbReference type="NCBI Taxonomy" id="1005740"/>
    <lineage>
        <taxon>Bacteria</taxon>
        <taxon>Thermotogati</taxon>
        <taxon>Synergistota</taxon>
        <taxon>Synergistia</taxon>
        <taxon>Synergistales</taxon>
        <taxon>Aminobacteriaceae</taxon>
        <taxon>Aminivibrio</taxon>
    </lineage>
</organism>
<evidence type="ECO:0000259" key="2">
    <source>
        <dbReference type="Pfam" id="PF02629"/>
    </source>
</evidence>
<evidence type="ECO:0000313" key="4">
    <source>
        <dbReference type="Proteomes" id="UP000295066"/>
    </source>
</evidence>
<feature type="domain" description="CoA-binding" evidence="2">
    <location>
        <begin position="202"/>
        <end position="290"/>
    </location>
</feature>
<dbReference type="GO" id="GO:0004775">
    <property type="term" value="F:succinate-CoA ligase (ADP-forming) activity"/>
    <property type="evidence" value="ECO:0007669"/>
    <property type="project" value="TreeGrafter"/>
</dbReference>
<evidence type="ECO:0000259" key="1">
    <source>
        <dbReference type="Pfam" id="PF00549"/>
    </source>
</evidence>
<comment type="caution">
    <text evidence="3">The sequence shown here is derived from an EMBL/GenBank/DDBJ whole genome shotgun (WGS) entry which is preliminary data.</text>
</comment>
<dbReference type="AlphaFoldDB" id="A0A4R8M261"/>
<dbReference type="Proteomes" id="UP000295066">
    <property type="component" value="Unassembled WGS sequence"/>
</dbReference>
<sequence>MPSSHQRIEIVRRTYYDSVTLMLVAKELLKDDGVSVASLSMGTEANYKIMGSGGFDLTGVDATPNDLIIAVKTGAPEAEREDVLTAALAKAKEYLANPPGRKADSGGDYRPKSLDGALSVLPDANLALISVAGRYAGDVAMDCIEKGLNVMLYSDNVPVEKEVEIKKAAAEKGLLVMGPDCGTIIIRGVAMGMANACPPGPVSIVAAAGTGLQEVHVQLARRGVGVLHGIGTGGRDVRREVGGIMCLQAVNALLADDEVELLIVLGKPPAPEVEQKILQAVKAGKKPAVLGFIGGEAKGDSGGVFICRELEETAAVAAALAKGGDGARARENLFREYEALRRRAETIGKRKGFLRGLYSGGTLCYEGQLIARDILGPIRSNTPLDKKMKLEDSLRSEQHSMVDYGEDEFTQGRLHPMIDVSLRAERIYEEAKDQEVGVILFDVVLGYGCNDNPAAGLAEGIRKARSAAGDRIAFVASICGVDSDPQNASEQRKILGELGVHVCDSNARAARLAAMILEG</sequence>
<dbReference type="GO" id="GO:0004776">
    <property type="term" value="F:succinate-CoA ligase (GDP-forming) activity"/>
    <property type="evidence" value="ECO:0007669"/>
    <property type="project" value="TreeGrafter"/>
</dbReference>
<dbReference type="InterPro" id="IPR003781">
    <property type="entry name" value="CoA-bd"/>
</dbReference>
<dbReference type="EMBL" id="SORI01000030">
    <property type="protein sequence ID" value="TDY53591.1"/>
    <property type="molecule type" value="Genomic_DNA"/>
</dbReference>
<dbReference type="PANTHER" id="PTHR11117">
    <property type="entry name" value="SUCCINYL-COA LIGASE SUBUNIT ALPHA"/>
    <property type="match status" value="1"/>
</dbReference>
<dbReference type="Gene3D" id="3.40.50.261">
    <property type="entry name" value="Succinyl-CoA synthetase domains"/>
    <property type="match status" value="2"/>
</dbReference>
<dbReference type="RefSeq" id="WP_243833958.1">
    <property type="nucleotide sequence ID" value="NZ_SORI01000030.1"/>
</dbReference>
<protein>
    <submittedName>
        <fullName evidence="3">CoA binding protein</fullName>
    </submittedName>
</protein>
<dbReference type="SUPFAM" id="SSF52210">
    <property type="entry name" value="Succinyl-CoA synthetase domains"/>
    <property type="match status" value="2"/>
</dbReference>
<dbReference type="PANTHER" id="PTHR11117:SF24">
    <property type="entry name" value="PROTEIN FDRA"/>
    <property type="match status" value="1"/>
</dbReference>
<dbReference type="InterPro" id="IPR016102">
    <property type="entry name" value="Succinyl-CoA_synth-like"/>
</dbReference>
<dbReference type="Pfam" id="PF02629">
    <property type="entry name" value="CoA_binding"/>
    <property type="match status" value="1"/>
</dbReference>
<dbReference type="GO" id="GO:0006099">
    <property type="term" value="P:tricarboxylic acid cycle"/>
    <property type="evidence" value="ECO:0007669"/>
    <property type="project" value="TreeGrafter"/>
</dbReference>